<name>A0A0E9Q8A5_ANGAN</name>
<keyword evidence="1" id="KW-1133">Transmembrane helix</keyword>
<sequence length="46" mass="5131">MYAKGISCHPPWSNWSVFLCVPLFNWLLGGVVKRHCILAIRGSSVS</sequence>
<evidence type="ECO:0000256" key="1">
    <source>
        <dbReference type="SAM" id="Phobius"/>
    </source>
</evidence>
<evidence type="ECO:0000313" key="2">
    <source>
        <dbReference type="EMBL" id="JAH12737.1"/>
    </source>
</evidence>
<protein>
    <submittedName>
        <fullName evidence="2">Uncharacterized protein</fullName>
    </submittedName>
</protein>
<keyword evidence="1" id="KW-0812">Transmembrane</keyword>
<feature type="transmembrane region" description="Helical" evidence="1">
    <location>
        <begin position="12"/>
        <end position="32"/>
    </location>
</feature>
<proteinExistence type="predicted"/>
<reference evidence="2" key="1">
    <citation type="submission" date="2014-11" db="EMBL/GenBank/DDBJ databases">
        <authorList>
            <person name="Amaro Gonzalez C."/>
        </authorList>
    </citation>
    <scope>NUCLEOTIDE SEQUENCE</scope>
</reference>
<keyword evidence="1" id="KW-0472">Membrane</keyword>
<reference evidence="2" key="2">
    <citation type="journal article" date="2015" name="Fish Shellfish Immunol.">
        <title>Early steps in the European eel (Anguilla anguilla)-Vibrio vulnificus interaction in the gills: Role of the RtxA13 toxin.</title>
        <authorList>
            <person name="Callol A."/>
            <person name="Pajuelo D."/>
            <person name="Ebbesson L."/>
            <person name="Teles M."/>
            <person name="MacKenzie S."/>
            <person name="Amaro C."/>
        </authorList>
    </citation>
    <scope>NUCLEOTIDE SEQUENCE</scope>
</reference>
<organism evidence="2">
    <name type="scientific">Anguilla anguilla</name>
    <name type="common">European freshwater eel</name>
    <name type="synonym">Muraena anguilla</name>
    <dbReference type="NCBI Taxonomy" id="7936"/>
    <lineage>
        <taxon>Eukaryota</taxon>
        <taxon>Metazoa</taxon>
        <taxon>Chordata</taxon>
        <taxon>Craniata</taxon>
        <taxon>Vertebrata</taxon>
        <taxon>Euteleostomi</taxon>
        <taxon>Actinopterygii</taxon>
        <taxon>Neopterygii</taxon>
        <taxon>Teleostei</taxon>
        <taxon>Anguilliformes</taxon>
        <taxon>Anguillidae</taxon>
        <taxon>Anguilla</taxon>
    </lineage>
</organism>
<accession>A0A0E9Q8A5</accession>
<dbReference type="EMBL" id="GBXM01095840">
    <property type="protein sequence ID" value="JAH12737.1"/>
    <property type="molecule type" value="Transcribed_RNA"/>
</dbReference>
<dbReference type="AlphaFoldDB" id="A0A0E9Q8A5"/>